<dbReference type="InterPro" id="IPR050840">
    <property type="entry name" value="Adaptor_Complx_Large_Subunit"/>
</dbReference>
<keyword evidence="6 9" id="KW-0333">Golgi apparatus</keyword>
<dbReference type="Pfam" id="PF02883">
    <property type="entry name" value="Alpha_adaptinC2"/>
    <property type="match status" value="1"/>
</dbReference>
<dbReference type="Pfam" id="PF01602">
    <property type="entry name" value="Adaptin_N"/>
    <property type="match status" value="1"/>
</dbReference>
<evidence type="ECO:0000313" key="12">
    <source>
        <dbReference type="EMBL" id="QDZ21388.1"/>
    </source>
</evidence>
<evidence type="ECO:0000256" key="10">
    <source>
        <dbReference type="SAM" id="MobiDB-lite"/>
    </source>
</evidence>
<keyword evidence="4 9" id="KW-0813">Transport</keyword>
<sequence length="815" mass="88187">MTTPLRDLIRRVRECKTAAEERAVVAKESAHLRDSFKKEDVANRHRNIAKLMYLHMLGYPTHFGQMECLKLIARPSFAEKRIGYLGLMALLDEKQEILMLVTNSIQQDLKGKNQYTMGLALCALGNICSAEMARDLVVDVKKLMKSSMIYLKKKSAICAVRLVQKAPELLLDFKDEALALLDERSHGVLLGAVTLALELCKLDPVEAVGWFRAKVHNLIKMLKHLTTSGSGSADHNVRGVPDPFLQVQILHLLRLLGKGSPEISDVMSDVLAQVASNTDASKNAGCAVLYECAKTIIEIESTGGLKVLAVNILGKFLGHRDNNMKYVALDTLIKVVTIDPKAVQRHKNVIVQCVQDADISIRMRALELACALVNENNVEVFMEVLLQFMEDSEVAFKPKLVEKICELVEGFAQSPQWHVDTMVELLEKGGAYMQDRSARSFLVMISSTESIQGYAVRKLYRALFDNLDQSSTNLLTVALWCVGEFGGKLLSGEGQLADEIPLKVTESEVISLVEQVMKQGSQSDEVMEYSLTSLVKLSERFSSNEARIQGTISKYKKSSLLELQQRACEFDRLFKHGRIRSQLLETMPSLLSGDGEEASQGDAPANPAPAGGDLLGDDILGLDLGGGDAAPSPVDALTDLLGEAAVSPTSAPSGQQGGADLMDMLGGGGPVPAGAGQASDPLSDLLGGGSGASPPPSPTFPPAVVYDKNGVSIQFSFAKESNQVIITAAYQNSSPAPVTDFVLQAAVPKYLQLKMEPATGNQLGPLGSGAVQQIMRVVNSLEGQKAIMMRLKITYACNGGQVSEMVEVKNFPQGL</sequence>
<organism evidence="12 13">
    <name type="scientific">Chloropicon primus</name>
    <dbReference type="NCBI Taxonomy" id="1764295"/>
    <lineage>
        <taxon>Eukaryota</taxon>
        <taxon>Viridiplantae</taxon>
        <taxon>Chlorophyta</taxon>
        <taxon>Chloropicophyceae</taxon>
        <taxon>Chloropicales</taxon>
        <taxon>Chloropicaceae</taxon>
        <taxon>Chloropicon</taxon>
    </lineage>
</organism>
<accession>A0A5B8ML88</accession>
<dbReference type="InterPro" id="IPR011989">
    <property type="entry name" value="ARM-like"/>
</dbReference>
<evidence type="ECO:0000256" key="6">
    <source>
        <dbReference type="ARBA" id="ARBA00023034"/>
    </source>
</evidence>
<evidence type="ECO:0000256" key="1">
    <source>
        <dbReference type="ARBA" id="ARBA00004156"/>
    </source>
</evidence>
<dbReference type="SUPFAM" id="SSF48371">
    <property type="entry name" value="ARM repeat"/>
    <property type="match status" value="1"/>
</dbReference>
<evidence type="ECO:0000256" key="2">
    <source>
        <dbReference type="ARBA" id="ARBA00004555"/>
    </source>
</evidence>
<evidence type="ECO:0000313" key="13">
    <source>
        <dbReference type="Proteomes" id="UP000316726"/>
    </source>
</evidence>
<dbReference type="InterPro" id="IPR017107">
    <property type="entry name" value="AP1_complex_gsu"/>
</dbReference>
<feature type="compositionally biased region" description="Low complexity" evidence="10">
    <location>
        <begin position="672"/>
        <end position="685"/>
    </location>
</feature>
<name>A0A5B8ML88_9CHLO</name>
<evidence type="ECO:0000256" key="5">
    <source>
        <dbReference type="ARBA" id="ARBA00022927"/>
    </source>
</evidence>
<dbReference type="Gene3D" id="2.60.40.1230">
    <property type="match status" value="1"/>
</dbReference>
<dbReference type="PIRSF" id="PIRSF037094">
    <property type="entry name" value="AP1_complex_gamma"/>
    <property type="match status" value="1"/>
</dbReference>
<evidence type="ECO:0000256" key="3">
    <source>
        <dbReference type="ARBA" id="ARBA00006613"/>
    </source>
</evidence>
<dbReference type="InterPro" id="IPR013041">
    <property type="entry name" value="Clathrin_app_Ig-like_sf"/>
</dbReference>
<keyword evidence="13" id="KW-1185">Reference proteome</keyword>
<dbReference type="InterPro" id="IPR002553">
    <property type="entry name" value="Clathrin/coatomer_adapt-like_N"/>
</dbReference>
<evidence type="ECO:0000259" key="11">
    <source>
        <dbReference type="PROSITE" id="PS50180"/>
    </source>
</evidence>
<dbReference type="GO" id="GO:0016192">
    <property type="term" value="P:vesicle-mediated transport"/>
    <property type="evidence" value="ECO:0007669"/>
    <property type="project" value="InterPro"/>
</dbReference>
<dbReference type="SMART" id="SM00809">
    <property type="entry name" value="Alpha_adaptinC2"/>
    <property type="match status" value="1"/>
</dbReference>
<dbReference type="GO" id="GO:0030121">
    <property type="term" value="C:AP-1 adaptor complex"/>
    <property type="evidence" value="ECO:0007669"/>
    <property type="project" value="InterPro"/>
</dbReference>
<dbReference type="InterPro" id="IPR008153">
    <property type="entry name" value="GAE_dom"/>
</dbReference>
<dbReference type="GO" id="GO:0006886">
    <property type="term" value="P:intracellular protein transport"/>
    <property type="evidence" value="ECO:0007669"/>
    <property type="project" value="UniProtKB-UniRule"/>
</dbReference>
<dbReference type="InterPro" id="IPR016024">
    <property type="entry name" value="ARM-type_fold"/>
</dbReference>
<dbReference type="InterPro" id="IPR008152">
    <property type="entry name" value="Clathrin_a/b/g-adaptin_app_Ig"/>
</dbReference>
<dbReference type="PANTHER" id="PTHR22780">
    <property type="entry name" value="ADAPTIN, ALPHA/GAMMA/EPSILON"/>
    <property type="match status" value="1"/>
</dbReference>
<dbReference type="EMBL" id="CP031038">
    <property type="protein sequence ID" value="QDZ21388.1"/>
    <property type="molecule type" value="Genomic_DNA"/>
</dbReference>
<gene>
    <name evidence="12" type="ORF">A3770_05p39060</name>
</gene>
<dbReference type="OrthoDB" id="28053at2759"/>
<comment type="subcellular location">
    <subcellularLocation>
        <location evidence="1">Cytoplasmic vesicle membrane</location>
    </subcellularLocation>
    <subcellularLocation>
        <location evidence="2">Golgi apparatus</location>
    </subcellularLocation>
</comment>
<evidence type="ECO:0000256" key="8">
    <source>
        <dbReference type="ARBA" id="ARBA00023329"/>
    </source>
</evidence>
<dbReference type="PROSITE" id="PS50180">
    <property type="entry name" value="GAE"/>
    <property type="match status" value="1"/>
</dbReference>
<evidence type="ECO:0000256" key="9">
    <source>
        <dbReference type="PIRNR" id="PIRNR037094"/>
    </source>
</evidence>
<comment type="similarity">
    <text evidence="3 9">Belongs to the adaptor complexes large subunit family.</text>
</comment>
<dbReference type="Gene3D" id="1.25.10.10">
    <property type="entry name" value="Leucine-rich Repeat Variant"/>
    <property type="match status" value="1"/>
</dbReference>
<dbReference type="SUPFAM" id="SSF49348">
    <property type="entry name" value="Clathrin adaptor appendage domain"/>
    <property type="match status" value="1"/>
</dbReference>
<dbReference type="FunFam" id="1.25.10.10:FF:000030">
    <property type="entry name" value="AP-1 complex subunit gamma"/>
    <property type="match status" value="1"/>
</dbReference>
<feature type="compositionally biased region" description="Low complexity" evidence="10">
    <location>
        <begin position="601"/>
        <end position="612"/>
    </location>
</feature>
<proteinExistence type="inferred from homology"/>
<feature type="region of interest" description="Disordered" evidence="10">
    <location>
        <begin position="646"/>
        <end position="701"/>
    </location>
</feature>
<dbReference type="STRING" id="1764295.A0A5B8ML88"/>
<dbReference type="AlphaFoldDB" id="A0A5B8ML88"/>
<keyword evidence="7 9" id="KW-0472">Membrane</keyword>
<reference evidence="12 13" key="1">
    <citation type="submission" date="2018-07" db="EMBL/GenBank/DDBJ databases">
        <title>The complete nuclear genome of the prasinophyte Chloropicon primus (CCMP1205).</title>
        <authorList>
            <person name="Pombert J.-F."/>
            <person name="Otis C."/>
            <person name="Turmel M."/>
            <person name="Lemieux C."/>
        </authorList>
    </citation>
    <scope>NUCLEOTIDE SEQUENCE [LARGE SCALE GENOMIC DNA]</scope>
    <source>
        <strain evidence="12 13">CCMP1205</strain>
    </source>
</reference>
<evidence type="ECO:0000256" key="4">
    <source>
        <dbReference type="ARBA" id="ARBA00022448"/>
    </source>
</evidence>
<evidence type="ECO:0000256" key="7">
    <source>
        <dbReference type="ARBA" id="ARBA00023136"/>
    </source>
</evidence>
<feature type="domain" description="GAE" evidence="11">
    <location>
        <begin position="698"/>
        <end position="812"/>
    </location>
</feature>
<protein>
    <recommendedName>
        <fullName evidence="9">AP-1 complex subunit gamma</fullName>
    </recommendedName>
</protein>
<dbReference type="Proteomes" id="UP000316726">
    <property type="component" value="Chromosome 5"/>
</dbReference>
<keyword evidence="8 9" id="KW-0968">Cytoplasmic vesicle</keyword>
<feature type="region of interest" description="Disordered" evidence="10">
    <location>
        <begin position="591"/>
        <end position="612"/>
    </location>
</feature>
<keyword evidence="5 9" id="KW-0653">Protein transport</keyword>